<name>A0A3Q7I959_SOLLC</name>
<dbReference type="STRING" id="4081.A0A3Q7I959"/>
<comment type="catalytic activity">
    <reaction evidence="5">
        <text>a uridine in tRNA + S-adenosyl-L-methionine = a 3-[(3S)-3-amino-3-carboxypropyl]uridine in tRNA + S-methyl-5'-thioadenosine + H(+)</text>
        <dbReference type="Rhea" id="RHEA:62432"/>
        <dbReference type="Rhea" id="RHEA-COMP:13339"/>
        <dbReference type="Rhea" id="RHEA-COMP:16092"/>
        <dbReference type="ChEBI" id="CHEBI:15378"/>
        <dbReference type="ChEBI" id="CHEBI:17509"/>
        <dbReference type="ChEBI" id="CHEBI:59789"/>
        <dbReference type="ChEBI" id="CHEBI:65315"/>
        <dbReference type="ChEBI" id="CHEBI:82930"/>
        <dbReference type="EC" id="2.5.1.25"/>
    </reaction>
</comment>
<dbReference type="AlphaFoldDB" id="A0A3Q7I959"/>
<proteinExistence type="predicted"/>
<evidence type="ECO:0000256" key="3">
    <source>
        <dbReference type="ARBA" id="ARBA00022691"/>
    </source>
</evidence>
<accession>A0A3Q7I959</accession>
<dbReference type="InterPro" id="IPR005636">
    <property type="entry name" value="DTW"/>
</dbReference>
<dbReference type="InterPro" id="IPR039262">
    <property type="entry name" value="DTWD2/TAPT"/>
</dbReference>
<evidence type="ECO:0000313" key="7">
    <source>
        <dbReference type="EnsemblPlants" id="Solyc07g054070.3.1"/>
    </source>
</evidence>
<dbReference type="GO" id="GO:0016432">
    <property type="term" value="F:tRNA-uridine aminocarboxypropyltransferase activity"/>
    <property type="evidence" value="ECO:0007669"/>
    <property type="project" value="UniProtKB-EC"/>
</dbReference>
<dbReference type="Pfam" id="PF03942">
    <property type="entry name" value="DTW"/>
    <property type="match status" value="1"/>
</dbReference>
<keyword evidence="4" id="KW-0819">tRNA processing</keyword>
<evidence type="ECO:0000256" key="5">
    <source>
        <dbReference type="ARBA" id="ARBA00048718"/>
    </source>
</evidence>
<protein>
    <recommendedName>
        <fullName evidence="1">tRNA-uridine aminocarboxypropyltransferase</fullName>
        <ecNumber evidence="1">2.5.1.25</ecNumber>
    </recommendedName>
</protein>
<feature type="domain" description="DTW" evidence="6">
    <location>
        <begin position="132"/>
        <end position="427"/>
    </location>
</feature>
<dbReference type="OMA" id="AQMSFGG"/>
<reference evidence="7" key="2">
    <citation type="submission" date="2019-01" db="UniProtKB">
        <authorList>
            <consortium name="EnsemblPlants"/>
        </authorList>
    </citation>
    <scope>IDENTIFICATION</scope>
    <source>
        <strain evidence="7">cv. Heinz 1706</strain>
    </source>
</reference>
<organism evidence="7">
    <name type="scientific">Solanum lycopersicum</name>
    <name type="common">Tomato</name>
    <name type="synonym">Lycopersicon esculentum</name>
    <dbReference type="NCBI Taxonomy" id="4081"/>
    <lineage>
        <taxon>Eukaryota</taxon>
        <taxon>Viridiplantae</taxon>
        <taxon>Streptophyta</taxon>
        <taxon>Embryophyta</taxon>
        <taxon>Tracheophyta</taxon>
        <taxon>Spermatophyta</taxon>
        <taxon>Magnoliopsida</taxon>
        <taxon>eudicotyledons</taxon>
        <taxon>Gunneridae</taxon>
        <taxon>Pentapetalae</taxon>
        <taxon>asterids</taxon>
        <taxon>lamiids</taxon>
        <taxon>Solanales</taxon>
        <taxon>Solanaceae</taxon>
        <taxon>Solanoideae</taxon>
        <taxon>Solaneae</taxon>
        <taxon>Solanum</taxon>
        <taxon>Solanum subgen. Lycopersicon</taxon>
    </lineage>
</organism>
<dbReference type="Proteomes" id="UP000004994">
    <property type="component" value="Chromosome 7"/>
</dbReference>
<evidence type="ECO:0000256" key="4">
    <source>
        <dbReference type="ARBA" id="ARBA00022694"/>
    </source>
</evidence>
<dbReference type="InParanoid" id="A0A3Q7I959"/>
<keyword evidence="8" id="KW-1185">Reference proteome</keyword>
<dbReference type="FunCoup" id="A0A3Q7I959">
    <property type="interactions" value="836"/>
</dbReference>
<sequence length="440" mass="49068">MLIFATRPLSFISSFHFPLQQFCNNTVTSMDSSKPFSTTMAADHSSSRESQKVVVSNGEAAISLEEWRGWGTTSTVPSMVTQVVEDLNMLEKNVDAQMVFGGNHGKLSGDFKVQEDKKHRAKYQSLGDSEQKLQFFSARQIACRVLGSRGYLCQKDFLRQNNTGKLLWQVFGVHAASLCLYGITEHEDMMWDALKLAGKDKVWCLYPNKNAPTNSVKDSMAGLSFANVENHPEMADGAHSLNFILIDGTWSNSGAMFSRLKNLYFKGHPKSLKGDSTVSYVPSELDTSNALDTISLISLATLAFFSLEMEKISSSDLNGVKPKSDTTILSYRPSQANMLNDRYKVMWGEEEIPCITLNTGASLMHKLRPQPSWDRTCTAAAAIGLLDELHDLPNFVSHGLDNQAKALEDAVEVLFEALTTRRLRMGRSITRKERHNHDIF</sequence>
<dbReference type="EnsemblPlants" id="Solyc07g054070.3.1">
    <property type="protein sequence ID" value="Solyc07g054070.3.1"/>
    <property type="gene ID" value="Solyc07g054070.3"/>
</dbReference>
<dbReference type="PANTHER" id="PTHR21392">
    <property type="entry name" value="TRNA-URIDINE AMINOCARBOXYPROPYLTRANSFERASE 2"/>
    <property type="match status" value="1"/>
</dbReference>
<dbReference type="SMART" id="SM01144">
    <property type="entry name" value="DTW"/>
    <property type="match status" value="1"/>
</dbReference>
<dbReference type="PANTHER" id="PTHR21392:SF4">
    <property type="entry name" value="TRNA-URIDINE AMINOCARBOXYPROPYLTRANSFERASE"/>
    <property type="match status" value="1"/>
</dbReference>
<dbReference type="GO" id="GO:0008033">
    <property type="term" value="P:tRNA processing"/>
    <property type="evidence" value="ECO:0007669"/>
    <property type="project" value="UniProtKB-KW"/>
</dbReference>
<dbReference type="EC" id="2.5.1.25" evidence="1"/>
<keyword evidence="3" id="KW-0949">S-adenosyl-L-methionine</keyword>
<evidence type="ECO:0000256" key="1">
    <source>
        <dbReference type="ARBA" id="ARBA00012386"/>
    </source>
</evidence>
<evidence type="ECO:0000313" key="8">
    <source>
        <dbReference type="Proteomes" id="UP000004994"/>
    </source>
</evidence>
<dbReference type="Gramene" id="Solyc07g054070.3.1">
    <property type="protein sequence ID" value="Solyc07g054070.3.1"/>
    <property type="gene ID" value="Solyc07g054070.3"/>
</dbReference>
<keyword evidence="2" id="KW-0808">Transferase</keyword>
<evidence type="ECO:0000256" key="2">
    <source>
        <dbReference type="ARBA" id="ARBA00022679"/>
    </source>
</evidence>
<reference evidence="7" key="1">
    <citation type="journal article" date="2012" name="Nature">
        <title>The tomato genome sequence provides insights into fleshy fruit evolution.</title>
        <authorList>
            <consortium name="Tomato Genome Consortium"/>
        </authorList>
    </citation>
    <scope>NUCLEOTIDE SEQUENCE [LARGE SCALE GENOMIC DNA]</scope>
    <source>
        <strain evidence="7">cv. Heinz 1706</strain>
    </source>
</reference>
<evidence type="ECO:0000259" key="6">
    <source>
        <dbReference type="SMART" id="SM01144"/>
    </source>
</evidence>